<dbReference type="AlphaFoldDB" id="A0AAD0P7A3"/>
<dbReference type="Proteomes" id="UP000249682">
    <property type="component" value="Chromosome"/>
</dbReference>
<evidence type="ECO:0000313" key="2">
    <source>
        <dbReference type="EMBL" id="AWV47364.1"/>
    </source>
</evidence>
<dbReference type="EMBL" id="CP029543">
    <property type="protein sequence ID" value="AWV47364.1"/>
    <property type="molecule type" value="Genomic_DNA"/>
</dbReference>
<name>A0AAD0P7A3_MYCLR</name>
<reference evidence="2 3" key="1">
    <citation type="submission" date="2018-05" db="EMBL/GenBank/DDBJ databases">
        <title>Evolution of small genomes with special reference to Mycobacterium leprae.</title>
        <authorList>
            <person name="Mohanty P.S."/>
            <person name="Bansal A.K."/>
            <person name="Gupta U.D."/>
            <person name="Naaz F."/>
            <person name="Dwivedi V.D."/>
            <person name="Singh H."/>
            <person name="Gupta G."/>
            <person name="Sharma S."/>
            <person name="Arora M."/>
        </authorList>
    </citation>
    <scope>NUCLEOTIDE SEQUENCE [LARGE SCALE GENOMIC DNA]</scope>
    <source>
        <strain evidence="2 3">MRHRU-235-G</strain>
    </source>
</reference>
<organism evidence="2 3">
    <name type="scientific">Mycobacterium leprae</name>
    <dbReference type="NCBI Taxonomy" id="1769"/>
    <lineage>
        <taxon>Bacteria</taxon>
        <taxon>Bacillati</taxon>
        <taxon>Actinomycetota</taxon>
        <taxon>Actinomycetes</taxon>
        <taxon>Mycobacteriales</taxon>
        <taxon>Mycobacteriaceae</taxon>
        <taxon>Mycobacterium</taxon>
    </lineage>
</organism>
<feature type="compositionally biased region" description="Basic and acidic residues" evidence="1">
    <location>
        <begin position="1"/>
        <end position="10"/>
    </location>
</feature>
<protein>
    <submittedName>
        <fullName evidence="2">Uncharacterized protein</fullName>
    </submittedName>
</protein>
<gene>
    <name evidence="2" type="ORF">DIJ64_02460</name>
</gene>
<accession>A0AAD0P7A3</accession>
<sequence length="71" mass="7563">MQLRETDRDVAAGPAVQPGGSPRVGTGLVNQACIVTFQQTLGREPVQVKFHLVRWDADGIGCLGHGRPALI</sequence>
<feature type="region of interest" description="Disordered" evidence="1">
    <location>
        <begin position="1"/>
        <end position="25"/>
    </location>
</feature>
<evidence type="ECO:0000256" key="1">
    <source>
        <dbReference type="SAM" id="MobiDB-lite"/>
    </source>
</evidence>
<proteinExistence type="predicted"/>
<evidence type="ECO:0000313" key="3">
    <source>
        <dbReference type="Proteomes" id="UP000249682"/>
    </source>
</evidence>